<reference evidence="2 3" key="1">
    <citation type="submission" date="2019-05" db="EMBL/GenBank/DDBJ databases">
        <title>Verrucobacter flavum gen. nov., sp. nov. a new member of the family Verrucomicrobiaceae.</title>
        <authorList>
            <person name="Szuroczki S."/>
            <person name="Abbaszade G."/>
            <person name="Szabo A."/>
            <person name="Felfoldi T."/>
            <person name="Schumann P."/>
            <person name="Boka K."/>
            <person name="Keki Z."/>
            <person name="Toumi M."/>
            <person name="Toth E."/>
        </authorList>
    </citation>
    <scope>NUCLEOTIDE SEQUENCE [LARGE SCALE GENOMIC DNA]</scope>
    <source>
        <strain evidence="2 3">MG-N-17</strain>
    </source>
</reference>
<dbReference type="Pfam" id="PF01636">
    <property type="entry name" value="APH"/>
    <property type="match status" value="1"/>
</dbReference>
<keyword evidence="2" id="KW-0808">Transferase</keyword>
<dbReference type="AlphaFoldDB" id="A0A5R8KBW4"/>
<dbReference type="InterPro" id="IPR002575">
    <property type="entry name" value="Aminoglycoside_PTrfase"/>
</dbReference>
<gene>
    <name evidence="2" type="ORF">FEM03_15890</name>
</gene>
<dbReference type="EMBL" id="VAUV01000011">
    <property type="protein sequence ID" value="TLD69804.1"/>
    <property type="molecule type" value="Genomic_DNA"/>
</dbReference>
<comment type="caution">
    <text evidence="2">The sequence shown here is derived from an EMBL/GenBank/DDBJ whole genome shotgun (WGS) entry which is preliminary data.</text>
</comment>
<evidence type="ECO:0000313" key="2">
    <source>
        <dbReference type="EMBL" id="TLD69804.1"/>
    </source>
</evidence>
<dbReference type="PANTHER" id="PTHR21310">
    <property type="entry name" value="AMINOGLYCOSIDE PHOSPHOTRANSFERASE-RELATED-RELATED"/>
    <property type="match status" value="1"/>
</dbReference>
<protein>
    <submittedName>
        <fullName evidence="2">Aminoglycoside phosphotransferase family protein</fullName>
    </submittedName>
</protein>
<dbReference type="Proteomes" id="UP000306196">
    <property type="component" value="Unassembled WGS sequence"/>
</dbReference>
<keyword evidence="3" id="KW-1185">Reference proteome</keyword>
<evidence type="ECO:0000313" key="3">
    <source>
        <dbReference type="Proteomes" id="UP000306196"/>
    </source>
</evidence>
<feature type="domain" description="Aminoglycoside phosphotransferase" evidence="1">
    <location>
        <begin position="30"/>
        <end position="250"/>
    </location>
</feature>
<dbReference type="SUPFAM" id="SSF56112">
    <property type="entry name" value="Protein kinase-like (PK-like)"/>
    <property type="match status" value="1"/>
</dbReference>
<dbReference type="OrthoDB" id="2801014at2"/>
<dbReference type="RefSeq" id="WP_138087263.1">
    <property type="nucleotide sequence ID" value="NZ_VAUV01000011.1"/>
</dbReference>
<accession>A0A5R8KBW4</accession>
<dbReference type="GO" id="GO:0016740">
    <property type="term" value="F:transferase activity"/>
    <property type="evidence" value="ECO:0007669"/>
    <property type="project" value="UniProtKB-KW"/>
</dbReference>
<name>A0A5R8KBW4_9BACT</name>
<evidence type="ECO:0000259" key="1">
    <source>
        <dbReference type="Pfam" id="PF01636"/>
    </source>
</evidence>
<dbReference type="Gene3D" id="3.90.1200.10">
    <property type="match status" value="1"/>
</dbReference>
<dbReference type="InterPro" id="IPR051678">
    <property type="entry name" value="AGP_Transferase"/>
</dbReference>
<sequence>MDRRFPVVPFDPQLFAPFFGAEARQLDPTLLTQGACNSNYLVDSPDHGRVVCRIHQRGNPLLERHLTNLVSNTVPVPKYLWVGEGVSVQSYIEGQPFQPTPTLLQEAGKIIGRLAKISLPGSGAIFPDGIVKKFEAWPSFGTGISSLLETPSVLNFLDRPTIIQLHDILATHFEILSGFDRCHNLVHGDFGPNNILISGDNIVGILDWEFAHSGCSYMDIGNLLRHLPENSSAHLAKGLKAEGYDLPPDWRYRSQLMDLASHLEFLTSTLSHSFKMACVNRIQNFINLSQSLQH</sequence>
<proteinExistence type="predicted"/>
<dbReference type="PANTHER" id="PTHR21310:SF15">
    <property type="entry name" value="AMINOGLYCOSIDE PHOSPHOTRANSFERASE DOMAIN-CONTAINING PROTEIN"/>
    <property type="match status" value="1"/>
</dbReference>
<organism evidence="2 3">
    <name type="scientific">Phragmitibacter flavus</name>
    <dbReference type="NCBI Taxonomy" id="2576071"/>
    <lineage>
        <taxon>Bacteria</taxon>
        <taxon>Pseudomonadati</taxon>
        <taxon>Verrucomicrobiota</taxon>
        <taxon>Verrucomicrobiia</taxon>
        <taxon>Verrucomicrobiales</taxon>
        <taxon>Verrucomicrobiaceae</taxon>
        <taxon>Phragmitibacter</taxon>
    </lineage>
</organism>
<dbReference type="InterPro" id="IPR011009">
    <property type="entry name" value="Kinase-like_dom_sf"/>
</dbReference>